<accession>A0A375A784</accession>
<keyword evidence="1" id="KW-0732">Signal</keyword>
<dbReference type="EMBL" id="LT615367">
    <property type="protein sequence ID" value="SLM61978.1"/>
    <property type="molecule type" value="Genomic_DNA"/>
</dbReference>
<sequence>MSIKQGWQAVLLLLVVMSVARAADVTITVNGRVVAKPCTVSTPQAAVDLGELYTFNLIHAGASSPWHEITLSLDNCPVGTSRVTATFSGVADRSGNYRNDGDAQNISLQLQDTDGRVLNNGAQKAVTVDNQTQSAHFPLRVRAFTVNGNVTQGRIQAVINITYTYA</sequence>
<name>A0A375A784_9GAMM</name>
<dbReference type="InterPro" id="IPR008966">
    <property type="entry name" value="Adhesion_dom_sf"/>
</dbReference>
<keyword evidence="3" id="KW-1185">Reference proteome</keyword>
<gene>
    <name evidence="2" type="primary">fimG</name>
    <name evidence="2" type="ORF">DAQ1742_00922</name>
</gene>
<dbReference type="GO" id="GO:0009289">
    <property type="term" value="C:pilus"/>
    <property type="evidence" value="ECO:0007669"/>
    <property type="project" value="InterPro"/>
</dbReference>
<dbReference type="InterPro" id="IPR036937">
    <property type="entry name" value="Adhesion_dom_fimbrial_sf"/>
</dbReference>
<dbReference type="PANTHER" id="PTHR33420">
    <property type="entry name" value="FIMBRIAL SUBUNIT ELFA-RELATED"/>
    <property type="match status" value="1"/>
</dbReference>
<dbReference type="PANTHER" id="PTHR33420:SF27">
    <property type="entry name" value="PROTEIN FIMG"/>
    <property type="match status" value="1"/>
</dbReference>
<dbReference type="KEGG" id="daq:DAQ1742_00922"/>
<dbReference type="SUPFAM" id="SSF49401">
    <property type="entry name" value="Bacterial adhesins"/>
    <property type="match status" value="1"/>
</dbReference>
<proteinExistence type="predicted"/>
<dbReference type="AlphaFoldDB" id="A0A375A784"/>
<feature type="chain" id="PRO_5016698456" evidence="1">
    <location>
        <begin position="23"/>
        <end position="166"/>
    </location>
</feature>
<evidence type="ECO:0000313" key="3">
    <source>
        <dbReference type="Proteomes" id="UP000294820"/>
    </source>
</evidence>
<dbReference type="Proteomes" id="UP000294820">
    <property type="component" value="Chromosome 1"/>
</dbReference>
<feature type="signal peptide" evidence="1">
    <location>
        <begin position="1"/>
        <end position="22"/>
    </location>
</feature>
<evidence type="ECO:0000256" key="1">
    <source>
        <dbReference type="SAM" id="SignalP"/>
    </source>
</evidence>
<reference evidence="2 3" key="1">
    <citation type="submission" date="2016-09" db="EMBL/GenBank/DDBJ databases">
        <authorList>
            <person name="Reverchon S."/>
            <person name="Nasser W."/>
            <person name="Leonard S."/>
            <person name="Brochier C."/>
            <person name="Duprey A."/>
        </authorList>
    </citation>
    <scope>NUCLEOTIDE SEQUENCE [LARGE SCALE GENOMIC DNA]</scope>
    <source>
        <strain evidence="2 3">174/2</strain>
    </source>
</reference>
<evidence type="ECO:0000313" key="2">
    <source>
        <dbReference type="EMBL" id="SLM61978.1"/>
    </source>
</evidence>
<dbReference type="GO" id="GO:0043709">
    <property type="term" value="P:cell adhesion involved in single-species biofilm formation"/>
    <property type="evidence" value="ECO:0007669"/>
    <property type="project" value="TreeGrafter"/>
</dbReference>
<dbReference type="Gene3D" id="2.60.40.1090">
    <property type="entry name" value="Fimbrial-type adhesion domain"/>
    <property type="match status" value="1"/>
</dbReference>
<dbReference type="RefSeq" id="WP_035340130.1">
    <property type="nucleotide sequence ID" value="NZ_LT615367.1"/>
</dbReference>
<dbReference type="InterPro" id="IPR050263">
    <property type="entry name" value="Bact_Fimbrial_Adh_Pro"/>
</dbReference>
<organism evidence="2 3">
    <name type="scientific">Dickeya aquatica</name>
    <dbReference type="NCBI Taxonomy" id="1401087"/>
    <lineage>
        <taxon>Bacteria</taxon>
        <taxon>Pseudomonadati</taxon>
        <taxon>Pseudomonadota</taxon>
        <taxon>Gammaproteobacteria</taxon>
        <taxon>Enterobacterales</taxon>
        <taxon>Pectobacteriaceae</taxon>
        <taxon>Dickeya</taxon>
    </lineage>
</organism>
<protein>
    <submittedName>
        <fullName evidence="2">Type 1 fimbrae adaptor subunit FimG</fullName>
    </submittedName>
</protein>